<evidence type="ECO:0000313" key="3">
    <source>
        <dbReference type="Proteomes" id="UP000324800"/>
    </source>
</evidence>
<dbReference type="SUPFAM" id="SSF52096">
    <property type="entry name" value="ClpP/crotonase"/>
    <property type="match status" value="1"/>
</dbReference>
<dbReference type="AlphaFoldDB" id="A0A5J4UW91"/>
<feature type="signal peptide" evidence="1">
    <location>
        <begin position="1"/>
        <end position="19"/>
    </location>
</feature>
<dbReference type="InterPro" id="IPR052766">
    <property type="entry name" value="S41A_metabolite_peptidase"/>
</dbReference>
<dbReference type="PANTHER" id="PTHR37049">
    <property type="entry name" value="PEPTIDASE S41 FAMILY PROTEIN"/>
    <property type="match status" value="1"/>
</dbReference>
<evidence type="ECO:0000256" key="1">
    <source>
        <dbReference type="SAM" id="SignalP"/>
    </source>
</evidence>
<evidence type="ECO:0000313" key="2">
    <source>
        <dbReference type="EMBL" id="KAA6374055.1"/>
    </source>
</evidence>
<gene>
    <name evidence="2" type="ORF">EZS28_030418</name>
</gene>
<proteinExistence type="predicted"/>
<comment type="caution">
    <text evidence="2">The sequence shown here is derived from an EMBL/GenBank/DDBJ whole genome shotgun (WGS) entry which is preliminary data.</text>
</comment>
<dbReference type="PANTHER" id="PTHR37049:SF4">
    <property type="entry name" value="RHODANESE DOMAIN-CONTAINING PROTEIN"/>
    <property type="match status" value="1"/>
</dbReference>
<keyword evidence="1" id="KW-0732">Signal</keyword>
<reference evidence="2 3" key="1">
    <citation type="submission" date="2019-03" db="EMBL/GenBank/DDBJ databases">
        <title>Single cell metagenomics reveals metabolic interactions within the superorganism composed of flagellate Streblomastix strix and complex community of Bacteroidetes bacteria on its surface.</title>
        <authorList>
            <person name="Treitli S.C."/>
            <person name="Kolisko M."/>
            <person name="Husnik F."/>
            <person name="Keeling P."/>
            <person name="Hampl V."/>
        </authorList>
    </citation>
    <scope>NUCLEOTIDE SEQUENCE [LARGE SCALE GENOMIC DNA]</scope>
    <source>
        <strain evidence="2">ST1C</strain>
    </source>
</reference>
<name>A0A5J4UW91_9EUKA</name>
<dbReference type="Gene3D" id="3.90.226.10">
    <property type="entry name" value="2-enoyl-CoA Hydratase, Chain A, domain 1"/>
    <property type="match status" value="1"/>
</dbReference>
<dbReference type="InterPro" id="IPR029045">
    <property type="entry name" value="ClpP/crotonase-like_dom_sf"/>
</dbReference>
<dbReference type="EMBL" id="SNRW01012263">
    <property type="protein sequence ID" value="KAA6374055.1"/>
    <property type="molecule type" value="Genomic_DNA"/>
</dbReference>
<organism evidence="2 3">
    <name type="scientific">Streblomastix strix</name>
    <dbReference type="NCBI Taxonomy" id="222440"/>
    <lineage>
        <taxon>Eukaryota</taxon>
        <taxon>Metamonada</taxon>
        <taxon>Preaxostyla</taxon>
        <taxon>Oxymonadida</taxon>
        <taxon>Streblomastigidae</taxon>
        <taxon>Streblomastix</taxon>
    </lineage>
</organism>
<sequence length="607" mass="70353">MFVSVLACILFLFLAPADAMCELKQGLYSLDVALACMRSIPLTQTEKTTTISLMKTYLSSYAFIDTSLNPDGGTIGYGAHSVDIMGGLDSIGANTSYTNTFDFYEDIMVLLYKLKDPHTEFEPPCVQNFWYYFNYNFFVDINETDGSYYVTDNQGYQINKINLKGLPIYKSPGVDNEGTFTALEAISQFAQEEVHVSRNPVARFTYASRSDFTRRYALYYKHPEYDVMYYERENGQEVKNEAYVYIQRDIKNLEDECPIHPDHIKSSNEGRQNEIFINIKQNIKKIWLKIVNNNNKMMNKKKENEIQIKRLEHIKQHMIRREEQQMKITKQLEKQFHINEQDFNKIEKNDKLWKHNNQSKFTNADEDEDEDIIESQDIISADGTEYQVYDYMGTQNQVDVAAYRIPSRKVGIIYIATFYPYYVDGFAWYITQITKQFKQIGGDDYVERILIDVRGNGGGLITVGRQAINFLFPQVGFPLAQIVDQVKSLVHDQMSIYDEYIAQNYVGEVPVDVETLQEKGDFYNGKTIKRTTTSSVDPQKQMTVDLTDKYVLFAGYNDYYLEFAKNWDLKRKELFSPQDVIILTDGICASTCSQFAKHIGQKHLARV</sequence>
<dbReference type="Proteomes" id="UP000324800">
    <property type="component" value="Unassembled WGS sequence"/>
</dbReference>
<feature type="chain" id="PRO_5023811652" evidence="1">
    <location>
        <begin position="20"/>
        <end position="607"/>
    </location>
</feature>
<protein>
    <submittedName>
        <fullName evidence="2">Uncharacterized protein</fullName>
    </submittedName>
</protein>
<dbReference type="OrthoDB" id="2437318at2759"/>
<accession>A0A5J4UW91</accession>